<evidence type="ECO:0000313" key="2">
    <source>
        <dbReference type="Proteomes" id="UP000029644"/>
    </source>
</evidence>
<accession>A0A090VK60</accession>
<gene>
    <name evidence="1" type="ORF">JCM19300_4529</name>
</gene>
<organism evidence="1 2">
    <name type="scientific">Algibacter lectus</name>
    <dbReference type="NCBI Taxonomy" id="221126"/>
    <lineage>
        <taxon>Bacteria</taxon>
        <taxon>Pseudomonadati</taxon>
        <taxon>Bacteroidota</taxon>
        <taxon>Flavobacteriia</taxon>
        <taxon>Flavobacteriales</taxon>
        <taxon>Flavobacteriaceae</taxon>
        <taxon>Algibacter</taxon>
    </lineage>
</organism>
<reference evidence="1 2" key="1">
    <citation type="journal article" date="2014" name="Genome Announc.">
        <title>Draft Genome Sequences of Marine Flavobacterium Algibacter lectus Strains SS8 and NR4.</title>
        <authorList>
            <person name="Takatani N."/>
            <person name="Nakanishi M."/>
            <person name="Meirelles P."/>
            <person name="Mino S."/>
            <person name="Suda W."/>
            <person name="Oshima K."/>
            <person name="Hattori M."/>
            <person name="Ohkuma M."/>
            <person name="Hosokawa M."/>
            <person name="Miyashita K."/>
            <person name="Thompson F.L."/>
            <person name="Niwa A."/>
            <person name="Sawabe T."/>
            <person name="Sawabe T."/>
        </authorList>
    </citation>
    <scope>NUCLEOTIDE SEQUENCE [LARGE SCALE GENOMIC DNA]</scope>
    <source>
        <strain evidence="1 2">JCM 19300</strain>
    </source>
</reference>
<protein>
    <submittedName>
        <fullName evidence="1">Uncharacterized protein</fullName>
    </submittedName>
</protein>
<name>A0A090VK60_9FLAO</name>
<proteinExistence type="predicted"/>
<sequence>MSDKYISLVSEKLSSANSKKTAEKIVQFLSEQKIIEKKLTDCVLGSPNGHAPDKNYRNALKNPELDLTKLKTNGVQFITEKQVFDNGGNGLEEIKCPNCGENNIENDWGDSLDNWYSGTDSDKIKCQKCGNENSVTEFEFKPTWAFGNFGITFWNWTKLDPKFVAELEKIIGTELRSVYGRI</sequence>
<comment type="caution">
    <text evidence="1">The sequence shown here is derived from an EMBL/GenBank/DDBJ whole genome shotgun (WGS) entry which is preliminary data.</text>
</comment>
<dbReference type="OrthoDB" id="3468002at2"/>
<dbReference type="EMBL" id="BBNQ01000035">
    <property type="protein sequence ID" value="GAL65111.1"/>
    <property type="molecule type" value="Genomic_DNA"/>
</dbReference>
<dbReference type="Proteomes" id="UP000029644">
    <property type="component" value="Unassembled WGS sequence"/>
</dbReference>
<dbReference type="AlphaFoldDB" id="A0A090VK60"/>
<evidence type="ECO:0000313" key="1">
    <source>
        <dbReference type="EMBL" id="GAL65111.1"/>
    </source>
</evidence>
<dbReference type="RefSeq" id="WP_042507021.1">
    <property type="nucleotide sequence ID" value="NZ_BBNQ01000035.1"/>
</dbReference>